<comment type="caution">
    <text evidence="1">The sequence shown here is derived from an EMBL/GenBank/DDBJ whole genome shotgun (WGS) entry which is preliminary data.</text>
</comment>
<name>A0A4C1ZZD9_EUMVA</name>
<keyword evidence="2" id="KW-1185">Reference proteome</keyword>
<sequence>MDVVFHGAGRPARARAPPAGSCVFGYDPDAGRITIDLSDIIKLLCDRFSRWRAAVENRDRVLTVARAAPRPPRRPDEMCALHFSKPRTPHHLRHNKQHVMVGAGARARVLASPAPVITLTPALFAQHFGLTELVVNF</sequence>
<protein>
    <submittedName>
        <fullName evidence="1">Uncharacterized protein</fullName>
    </submittedName>
</protein>
<organism evidence="1 2">
    <name type="scientific">Eumeta variegata</name>
    <name type="common">Bagworm moth</name>
    <name type="synonym">Eumeta japonica</name>
    <dbReference type="NCBI Taxonomy" id="151549"/>
    <lineage>
        <taxon>Eukaryota</taxon>
        <taxon>Metazoa</taxon>
        <taxon>Ecdysozoa</taxon>
        <taxon>Arthropoda</taxon>
        <taxon>Hexapoda</taxon>
        <taxon>Insecta</taxon>
        <taxon>Pterygota</taxon>
        <taxon>Neoptera</taxon>
        <taxon>Endopterygota</taxon>
        <taxon>Lepidoptera</taxon>
        <taxon>Glossata</taxon>
        <taxon>Ditrysia</taxon>
        <taxon>Tineoidea</taxon>
        <taxon>Psychidae</taxon>
        <taxon>Oiketicinae</taxon>
        <taxon>Eumeta</taxon>
    </lineage>
</organism>
<accession>A0A4C1ZZD9</accession>
<gene>
    <name evidence="1" type="ORF">EVAR_66078_1</name>
</gene>
<reference evidence="1 2" key="1">
    <citation type="journal article" date="2019" name="Commun. Biol.">
        <title>The bagworm genome reveals a unique fibroin gene that provides high tensile strength.</title>
        <authorList>
            <person name="Kono N."/>
            <person name="Nakamura H."/>
            <person name="Ohtoshi R."/>
            <person name="Tomita M."/>
            <person name="Numata K."/>
            <person name="Arakawa K."/>
        </authorList>
    </citation>
    <scope>NUCLEOTIDE SEQUENCE [LARGE SCALE GENOMIC DNA]</scope>
</reference>
<evidence type="ECO:0000313" key="1">
    <source>
        <dbReference type="EMBL" id="GBP94171.1"/>
    </source>
</evidence>
<dbReference type="EMBL" id="BGZK01002470">
    <property type="protein sequence ID" value="GBP94171.1"/>
    <property type="molecule type" value="Genomic_DNA"/>
</dbReference>
<dbReference type="Proteomes" id="UP000299102">
    <property type="component" value="Unassembled WGS sequence"/>
</dbReference>
<evidence type="ECO:0000313" key="2">
    <source>
        <dbReference type="Proteomes" id="UP000299102"/>
    </source>
</evidence>
<proteinExistence type="predicted"/>
<dbReference type="AlphaFoldDB" id="A0A4C1ZZD9"/>